<dbReference type="OrthoDB" id="981677at2"/>
<keyword evidence="4" id="KW-1185">Reference proteome</keyword>
<organism evidence="3 4">
    <name type="scientific">Ohtaekwangia koreensis</name>
    <dbReference type="NCBI Taxonomy" id="688867"/>
    <lineage>
        <taxon>Bacteria</taxon>
        <taxon>Pseudomonadati</taxon>
        <taxon>Bacteroidota</taxon>
        <taxon>Cytophagia</taxon>
        <taxon>Cytophagales</taxon>
        <taxon>Fulvivirgaceae</taxon>
        <taxon>Ohtaekwangia</taxon>
    </lineage>
</organism>
<feature type="signal peptide" evidence="2">
    <location>
        <begin position="1"/>
        <end position="19"/>
    </location>
</feature>
<dbReference type="AlphaFoldDB" id="A0A1T5K1K3"/>
<name>A0A1T5K1K3_9BACT</name>
<evidence type="ECO:0000256" key="1">
    <source>
        <dbReference type="SAM" id="MobiDB-lite"/>
    </source>
</evidence>
<proteinExistence type="predicted"/>
<dbReference type="RefSeq" id="WP_079686236.1">
    <property type="nucleotide sequence ID" value="NZ_FUZU01000001.1"/>
</dbReference>
<feature type="region of interest" description="Disordered" evidence="1">
    <location>
        <begin position="261"/>
        <end position="335"/>
    </location>
</feature>
<keyword evidence="2" id="KW-0732">Signal</keyword>
<evidence type="ECO:0000313" key="4">
    <source>
        <dbReference type="Proteomes" id="UP000190961"/>
    </source>
</evidence>
<dbReference type="Proteomes" id="UP000190961">
    <property type="component" value="Unassembled WGS sequence"/>
</dbReference>
<feature type="compositionally biased region" description="Basic residues" evidence="1">
    <location>
        <begin position="303"/>
        <end position="315"/>
    </location>
</feature>
<feature type="chain" id="PRO_5013001842" description="Lipoprotein" evidence="2">
    <location>
        <begin position="20"/>
        <end position="335"/>
    </location>
</feature>
<protein>
    <recommendedName>
        <fullName evidence="5">Lipoprotein</fullName>
    </recommendedName>
</protein>
<accession>A0A1T5K1K3</accession>
<evidence type="ECO:0000313" key="3">
    <source>
        <dbReference type="EMBL" id="SKC57503.1"/>
    </source>
</evidence>
<evidence type="ECO:0008006" key="5">
    <source>
        <dbReference type="Google" id="ProtNLM"/>
    </source>
</evidence>
<sequence length="335" mass="38475">MLRAFFVLSCAILLFSACTQRVICPAYQSAFIYDKNELRKKFSYFQEDSTPKVFTASKNKYLIAEQTSYRKKIRSMQTVEMKPVYVNVPDSLKPDFGMDGEDGVVPGAELDLAARSVIDSIYIEDVERDTAATAEDSVYVITKDKEIRVLKYDFPDSLIYDPATGRYVPKTPRYIVTEVTFNVEQDNYMWYLRDYLVLPDVRLAKLGQAEQKAEAAKKEKKGFFGFFKNIFKKKKKEAPADSTAVPQVPEPKEDDFDYVDEDEQQKPVVQEEQPKKKGLFSFLKKKQKTSTDAATTPADEKPAKKKKEKKARKKKKDEPAIEEPVEDEKKEDDGF</sequence>
<evidence type="ECO:0000256" key="2">
    <source>
        <dbReference type="SAM" id="SignalP"/>
    </source>
</evidence>
<dbReference type="PROSITE" id="PS51257">
    <property type="entry name" value="PROKAR_LIPOPROTEIN"/>
    <property type="match status" value="1"/>
</dbReference>
<dbReference type="EMBL" id="FUZU01000001">
    <property type="protein sequence ID" value="SKC57503.1"/>
    <property type="molecule type" value="Genomic_DNA"/>
</dbReference>
<reference evidence="3 4" key="1">
    <citation type="submission" date="2017-02" db="EMBL/GenBank/DDBJ databases">
        <authorList>
            <person name="Peterson S.W."/>
        </authorList>
    </citation>
    <scope>NUCLEOTIDE SEQUENCE [LARGE SCALE GENOMIC DNA]</scope>
    <source>
        <strain evidence="3 4">DSM 25262</strain>
    </source>
</reference>
<gene>
    <name evidence="3" type="ORF">SAMN05660236_1710</name>
</gene>